<accession>A0A0E9Q3C0</accession>
<reference evidence="1" key="2">
    <citation type="journal article" date="2015" name="Fish Shellfish Immunol.">
        <title>Early steps in the European eel (Anguilla anguilla)-Vibrio vulnificus interaction in the gills: Role of the RtxA13 toxin.</title>
        <authorList>
            <person name="Callol A."/>
            <person name="Pajuelo D."/>
            <person name="Ebbesson L."/>
            <person name="Teles M."/>
            <person name="MacKenzie S."/>
            <person name="Amaro C."/>
        </authorList>
    </citation>
    <scope>NUCLEOTIDE SEQUENCE</scope>
</reference>
<organism evidence="1">
    <name type="scientific">Anguilla anguilla</name>
    <name type="common">European freshwater eel</name>
    <name type="synonym">Muraena anguilla</name>
    <dbReference type="NCBI Taxonomy" id="7936"/>
    <lineage>
        <taxon>Eukaryota</taxon>
        <taxon>Metazoa</taxon>
        <taxon>Chordata</taxon>
        <taxon>Craniata</taxon>
        <taxon>Vertebrata</taxon>
        <taxon>Euteleostomi</taxon>
        <taxon>Actinopterygii</taxon>
        <taxon>Neopterygii</taxon>
        <taxon>Teleostei</taxon>
        <taxon>Anguilliformes</taxon>
        <taxon>Anguillidae</taxon>
        <taxon>Anguilla</taxon>
    </lineage>
</organism>
<sequence length="13" mass="1259">MGSAVLAGVRGQL</sequence>
<reference evidence="1" key="1">
    <citation type="submission" date="2014-11" db="EMBL/GenBank/DDBJ databases">
        <authorList>
            <person name="Amaro Gonzalez C."/>
        </authorList>
    </citation>
    <scope>NUCLEOTIDE SEQUENCE</scope>
</reference>
<protein>
    <submittedName>
        <fullName evidence="1">Uncharacterized protein</fullName>
    </submittedName>
</protein>
<evidence type="ECO:0000313" key="1">
    <source>
        <dbReference type="EMBL" id="JAH10820.1"/>
    </source>
</evidence>
<name>A0A0E9Q3C0_ANGAN</name>
<dbReference type="EMBL" id="GBXM01097757">
    <property type="protein sequence ID" value="JAH10820.1"/>
    <property type="molecule type" value="Transcribed_RNA"/>
</dbReference>
<proteinExistence type="predicted"/>